<dbReference type="GO" id="GO:0051536">
    <property type="term" value="F:iron-sulfur cluster binding"/>
    <property type="evidence" value="ECO:0007669"/>
    <property type="project" value="UniProtKB-KW"/>
</dbReference>
<keyword evidence="2" id="KW-0949">S-adenosyl-L-methionine</keyword>
<dbReference type="InterPro" id="IPR058240">
    <property type="entry name" value="rSAM_sf"/>
</dbReference>
<keyword evidence="3" id="KW-0479">Metal-binding</keyword>
<dbReference type="SUPFAM" id="SSF47781">
    <property type="entry name" value="RuvA domain 2-like"/>
    <property type="match status" value="1"/>
</dbReference>
<protein>
    <submittedName>
        <fullName evidence="7">Putative DNA modification/repair radical SAM protein</fullName>
    </submittedName>
</protein>
<dbReference type="CDD" id="cd01335">
    <property type="entry name" value="Radical_SAM"/>
    <property type="match status" value="1"/>
</dbReference>
<dbReference type="Pfam" id="PF04055">
    <property type="entry name" value="Radical_SAM"/>
    <property type="match status" value="1"/>
</dbReference>
<organism evidence="7 8">
    <name type="scientific">Bacteriovorax stolpii</name>
    <name type="common">Bdellovibrio stolpii</name>
    <dbReference type="NCBI Taxonomy" id="960"/>
    <lineage>
        <taxon>Bacteria</taxon>
        <taxon>Pseudomonadati</taxon>
        <taxon>Bdellovibrionota</taxon>
        <taxon>Bacteriovoracia</taxon>
        <taxon>Bacteriovoracales</taxon>
        <taxon>Bacteriovoracaceae</taxon>
        <taxon>Bacteriovorax</taxon>
    </lineage>
</organism>
<evidence type="ECO:0000313" key="7">
    <source>
        <dbReference type="EMBL" id="AUN97774.1"/>
    </source>
</evidence>
<dbReference type="InterPro" id="IPR013785">
    <property type="entry name" value="Aldolase_TIM"/>
</dbReference>
<dbReference type="AlphaFoldDB" id="A0A2K9NSP8"/>
<dbReference type="NCBIfam" id="TIGR03916">
    <property type="entry name" value="rSAM_link_UDG"/>
    <property type="match status" value="1"/>
</dbReference>
<sequence>MELKDKISILADAAKYDASCASSGAYRKAARGGIGNLEGSGICHSFTPDGRCVSLLKILLTNFCIYDCSYCVNRISSQIKRAKFSVDEIVNLTMDFYRRNYVEGLFLSSGVARSSDETMEEMIEVARRLRVDHKFGGYIHLKAVAGCSQELLNKAGLYADRLSANIELPTPKDLTNLAPAKTHTEIEKSMEQIQGRIVENIEEKKLFKKAPQYSPGGQSTQMIVGATKSTDRDIMTKASDLYGNYQLKRVYYSAFSPIPDSDPNLPLVKPPMIREHRLYQTDWLLRFYGFKVDEVLPTDHPELDLDRDPKLSWAIRNRGTFPVDLNSAPKHILLRIPGLGVRNVDKILATRTFQKIRLTDLAKMRVHLDKIRPYVVTADYTPPLSQLDSLHFGKHQGPETHVQLDLFSSFKESVTGEF</sequence>
<dbReference type="GO" id="GO:0003824">
    <property type="term" value="F:catalytic activity"/>
    <property type="evidence" value="ECO:0007669"/>
    <property type="project" value="InterPro"/>
</dbReference>
<dbReference type="EMBL" id="CP025704">
    <property type="protein sequence ID" value="AUN97774.1"/>
    <property type="molecule type" value="Genomic_DNA"/>
</dbReference>
<dbReference type="OrthoDB" id="9801154at2"/>
<evidence type="ECO:0000256" key="1">
    <source>
        <dbReference type="ARBA" id="ARBA00001966"/>
    </source>
</evidence>
<reference evidence="7 8" key="1">
    <citation type="submission" date="2018-01" db="EMBL/GenBank/DDBJ databases">
        <title>Complete genome sequence of Bacteriovorax stolpii DSM12778.</title>
        <authorList>
            <person name="Tang B."/>
            <person name="Chang J."/>
        </authorList>
    </citation>
    <scope>NUCLEOTIDE SEQUENCE [LARGE SCALE GENOMIC DNA]</scope>
    <source>
        <strain evidence="7 8">DSM 12778</strain>
    </source>
</reference>
<dbReference type="InterPro" id="IPR007197">
    <property type="entry name" value="rSAM"/>
</dbReference>
<dbReference type="SFLD" id="SFLDS00029">
    <property type="entry name" value="Radical_SAM"/>
    <property type="match status" value="1"/>
</dbReference>
<dbReference type="KEGG" id="bsto:C0V70_06540"/>
<dbReference type="InterPro" id="IPR051675">
    <property type="entry name" value="Endo/Exo/Phosphatase_dom_1"/>
</dbReference>
<dbReference type="RefSeq" id="WP_102243067.1">
    <property type="nucleotide sequence ID" value="NZ_CP025704.1"/>
</dbReference>
<feature type="domain" description="Radical SAM core" evidence="6">
    <location>
        <begin position="59"/>
        <end position="192"/>
    </location>
</feature>
<dbReference type="Gene3D" id="3.20.20.70">
    <property type="entry name" value="Aldolase class I"/>
    <property type="match status" value="1"/>
</dbReference>
<dbReference type="Proteomes" id="UP000235584">
    <property type="component" value="Chromosome"/>
</dbReference>
<dbReference type="GO" id="GO:0046872">
    <property type="term" value="F:metal ion binding"/>
    <property type="evidence" value="ECO:0007669"/>
    <property type="project" value="UniProtKB-KW"/>
</dbReference>
<keyword evidence="8" id="KW-1185">Reference proteome</keyword>
<evidence type="ECO:0000256" key="2">
    <source>
        <dbReference type="ARBA" id="ARBA00022691"/>
    </source>
</evidence>
<accession>A0A2K9NSP8</accession>
<evidence type="ECO:0000313" key="8">
    <source>
        <dbReference type="Proteomes" id="UP000235584"/>
    </source>
</evidence>
<dbReference type="PANTHER" id="PTHR21180">
    <property type="entry name" value="ENDONUCLEASE/EXONUCLEASE/PHOSPHATASE FAMILY DOMAIN-CONTAINING PROTEIN 1"/>
    <property type="match status" value="1"/>
</dbReference>
<evidence type="ECO:0000256" key="3">
    <source>
        <dbReference type="ARBA" id="ARBA00022723"/>
    </source>
</evidence>
<keyword evidence="5" id="KW-0411">Iron-sulfur</keyword>
<dbReference type="SFLD" id="SFLDG01102">
    <property type="entry name" value="Uncharacterised_Radical_SAM_Su"/>
    <property type="match status" value="1"/>
</dbReference>
<gene>
    <name evidence="7" type="ORF">C0V70_06540</name>
</gene>
<name>A0A2K9NSP8_BACTC</name>
<evidence type="ECO:0000256" key="4">
    <source>
        <dbReference type="ARBA" id="ARBA00023004"/>
    </source>
</evidence>
<evidence type="ECO:0000256" key="5">
    <source>
        <dbReference type="ARBA" id="ARBA00023014"/>
    </source>
</evidence>
<comment type="cofactor">
    <cofactor evidence="1">
        <name>[4Fe-4S] cluster</name>
        <dbReference type="ChEBI" id="CHEBI:49883"/>
    </cofactor>
</comment>
<keyword evidence="4" id="KW-0408">Iron</keyword>
<dbReference type="InterPro" id="IPR010994">
    <property type="entry name" value="RuvA_2-like"/>
</dbReference>
<dbReference type="PANTHER" id="PTHR21180:SF9">
    <property type="entry name" value="TYPE II SECRETION SYSTEM PROTEIN K"/>
    <property type="match status" value="1"/>
</dbReference>
<evidence type="ECO:0000259" key="6">
    <source>
        <dbReference type="Pfam" id="PF04055"/>
    </source>
</evidence>
<proteinExistence type="predicted"/>
<dbReference type="InterPro" id="IPR023874">
    <property type="entry name" value="DNA_rSAM_put"/>
</dbReference>
<dbReference type="SUPFAM" id="SSF102114">
    <property type="entry name" value="Radical SAM enzymes"/>
    <property type="match status" value="1"/>
</dbReference>